<dbReference type="STRING" id="341663.Q0CMY5"/>
<dbReference type="GO" id="GO:0008270">
    <property type="term" value="F:zinc ion binding"/>
    <property type="evidence" value="ECO:0007669"/>
    <property type="project" value="InterPro"/>
</dbReference>
<dbReference type="GO" id="GO:0005634">
    <property type="term" value="C:nucleus"/>
    <property type="evidence" value="ECO:0007669"/>
    <property type="project" value="UniProtKB-SubCell"/>
</dbReference>
<keyword evidence="3" id="KW-0862">Zinc</keyword>
<dbReference type="CDD" id="cd12148">
    <property type="entry name" value="fungal_TF_MHR"/>
    <property type="match status" value="1"/>
</dbReference>
<dbReference type="GeneID" id="4321196"/>
<dbReference type="RefSeq" id="XP_001214127.1">
    <property type="nucleotide sequence ID" value="XM_001214127.1"/>
</dbReference>
<evidence type="ECO:0000256" key="5">
    <source>
        <dbReference type="ARBA" id="ARBA00023125"/>
    </source>
</evidence>
<keyword evidence="5" id="KW-0238">DNA-binding</keyword>
<keyword evidence="2" id="KW-0479">Metal-binding</keyword>
<dbReference type="InterPro" id="IPR007219">
    <property type="entry name" value="XnlR_reg_dom"/>
</dbReference>
<sequence>MAENISRELHDVFWANSIPVYTSYRSNTEEQYGDDRWKPIAPPDEVEGCKILHAYFKHIHIRLPFMRRKEILRLHRSRHDLVAPASKDCVGSFKLFLVYATGSSILRMTGADINTAPEVFGRMALRFESALTGSGWRDRAEMLMLLIVYNLRSSSSSKIWHWLGQAMRICTDTGLHCKYHYQQIGPNEAQLRLRLFWSIYLVERYFCWSTGRPFSISESEIEAETPIELESDIATLDDETELIALGESSADHAVCDICTPSVASVNRELRRFVACIQLQRITSVMKQHIYRANEDMSALIPEIAPFMASLNQYRERLPLLPPDDREFVQMHWNNCIRVLLQPFLRILSPSDPLLQTCLSASGEMCQSFRRLRQSDFGYSFLLANSMFVAGLTMCFCLLRSPDLWSAIASNDLRACSSAMSTMAEHNPALKQYRDNLDIIIDKTTDCVHKAVVSRKSLPSAREFDLPNSSETSMGPQYPSCADQWAALLDASTPFVESYNLGLPNPQELQDGSEGPSPLFEGEMFNMFAEDLDFNLQLDNLPPW</sequence>
<evidence type="ECO:0000256" key="2">
    <source>
        <dbReference type="ARBA" id="ARBA00022723"/>
    </source>
</evidence>
<name>Q0CMY5_ASPTN</name>
<evidence type="ECO:0000256" key="6">
    <source>
        <dbReference type="ARBA" id="ARBA00023163"/>
    </source>
</evidence>
<reference evidence="10" key="1">
    <citation type="submission" date="2005-09" db="EMBL/GenBank/DDBJ databases">
        <title>Annotation of the Aspergillus terreus NIH2624 genome.</title>
        <authorList>
            <person name="Birren B.W."/>
            <person name="Lander E.S."/>
            <person name="Galagan J.E."/>
            <person name="Nusbaum C."/>
            <person name="Devon K."/>
            <person name="Henn M."/>
            <person name="Ma L.-J."/>
            <person name="Jaffe D.B."/>
            <person name="Butler J."/>
            <person name="Alvarez P."/>
            <person name="Gnerre S."/>
            <person name="Grabherr M."/>
            <person name="Kleber M."/>
            <person name="Mauceli E.W."/>
            <person name="Brockman W."/>
            <person name="Rounsley S."/>
            <person name="Young S.K."/>
            <person name="LaButti K."/>
            <person name="Pushparaj V."/>
            <person name="DeCaprio D."/>
            <person name="Crawford M."/>
            <person name="Koehrsen M."/>
            <person name="Engels R."/>
            <person name="Montgomery P."/>
            <person name="Pearson M."/>
            <person name="Howarth C."/>
            <person name="Larson L."/>
            <person name="Luoma S."/>
            <person name="White J."/>
            <person name="Alvarado L."/>
            <person name="Kodira C.D."/>
            <person name="Zeng Q."/>
            <person name="Oleary S."/>
            <person name="Yandava C."/>
            <person name="Denning D.W."/>
            <person name="Nierman W.C."/>
            <person name="Milne T."/>
            <person name="Madden K."/>
        </authorList>
    </citation>
    <scope>NUCLEOTIDE SEQUENCE [LARGE SCALE GENOMIC DNA]</scope>
    <source>
        <strain evidence="10">NIH 2624 / FGSC A1156</strain>
    </source>
</reference>
<feature type="domain" description="Xylanolytic transcriptional activator regulatory" evidence="8">
    <location>
        <begin position="159"/>
        <end position="232"/>
    </location>
</feature>
<accession>Q0CMY5</accession>
<evidence type="ECO:0000313" key="10">
    <source>
        <dbReference type="Proteomes" id="UP000007963"/>
    </source>
</evidence>
<dbReference type="VEuPathDB" id="FungiDB:ATEG_04949"/>
<dbReference type="eggNOG" id="ENOG502QS9Q">
    <property type="taxonomic scope" value="Eukaryota"/>
</dbReference>
<dbReference type="GO" id="GO:0045944">
    <property type="term" value="P:positive regulation of transcription by RNA polymerase II"/>
    <property type="evidence" value="ECO:0007669"/>
    <property type="project" value="TreeGrafter"/>
</dbReference>
<dbReference type="GO" id="GO:0043565">
    <property type="term" value="F:sequence-specific DNA binding"/>
    <property type="evidence" value="ECO:0007669"/>
    <property type="project" value="TreeGrafter"/>
</dbReference>
<evidence type="ECO:0000256" key="1">
    <source>
        <dbReference type="ARBA" id="ARBA00004123"/>
    </source>
</evidence>
<dbReference type="OMA" id="GMAMRIC"/>
<dbReference type="Pfam" id="PF04082">
    <property type="entry name" value="Fungal_trans"/>
    <property type="match status" value="1"/>
</dbReference>
<evidence type="ECO:0000256" key="4">
    <source>
        <dbReference type="ARBA" id="ARBA00023015"/>
    </source>
</evidence>
<dbReference type="SMART" id="SM00906">
    <property type="entry name" value="Fungal_trans"/>
    <property type="match status" value="1"/>
</dbReference>
<gene>
    <name evidence="9" type="ORF">ATEG_04949</name>
</gene>
<dbReference type="OrthoDB" id="9970124at2759"/>
<evidence type="ECO:0000256" key="7">
    <source>
        <dbReference type="ARBA" id="ARBA00023242"/>
    </source>
</evidence>
<dbReference type="PANTHER" id="PTHR47782">
    <property type="entry name" value="ZN(II)2CYS6 TRANSCRIPTION FACTOR (EUROFUNG)-RELATED"/>
    <property type="match status" value="1"/>
</dbReference>
<evidence type="ECO:0000259" key="8">
    <source>
        <dbReference type="SMART" id="SM00906"/>
    </source>
</evidence>
<dbReference type="InterPro" id="IPR052202">
    <property type="entry name" value="Yeast_MetPath_Reg"/>
</dbReference>
<keyword evidence="7" id="KW-0539">Nucleus</keyword>
<keyword evidence="6" id="KW-0804">Transcription</keyword>
<dbReference type="EMBL" id="CH476600">
    <property type="protein sequence ID" value="EAU34018.1"/>
    <property type="molecule type" value="Genomic_DNA"/>
</dbReference>
<dbReference type="Proteomes" id="UP000007963">
    <property type="component" value="Unassembled WGS sequence"/>
</dbReference>
<evidence type="ECO:0000313" key="9">
    <source>
        <dbReference type="EMBL" id="EAU34018.1"/>
    </source>
</evidence>
<dbReference type="GO" id="GO:0006351">
    <property type="term" value="P:DNA-templated transcription"/>
    <property type="evidence" value="ECO:0007669"/>
    <property type="project" value="InterPro"/>
</dbReference>
<proteinExistence type="predicted"/>
<protein>
    <recommendedName>
        <fullName evidence="8">Xylanolytic transcriptional activator regulatory domain-containing protein</fullName>
    </recommendedName>
</protein>
<comment type="subcellular location">
    <subcellularLocation>
        <location evidence="1">Nucleus</location>
    </subcellularLocation>
</comment>
<dbReference type="GO" id="GO:0000981">
    <property type="term" value="F:DNA-binding transcription factor activity, RNA polymerase II-specific"/>
    <property type="evidence" value="ECO:0007669"/>
    <property type="project" value="TreeGrafter"/>
</dbReference>
<dbReference type="HOGENOM" id="CLU_012331_4_1_1"/>
<keyword evidence="4" id="KW-0805">Transcription regulation</keyword>
<evidence type="ECO:0000256" key="3">
    <source>
        <dbReference type="ARBA" id="ARBA00022833"/>
    </source>
</evidence>
<dbReference type="AlphaFoldDB" id="Q0CMY5"/>
<dbReference type="PANTHER" id="PTHR47782:SF12">
    <property type="entry name" value="ZN(II)2CYS6 TRANSCRIPTION FACTOR (EUROFUNG)"/>
    <property type="match status" value="1"/>
</dbReference>
<organism evidence="9 10">
    <name type="scientific">Aspergillus terreus (strain NIH 2624 / FGSC A1156)</name>
    <dbReference type="NCBI Taxonomy" id="341663"/>
    <lineage>
        <taxon>Eukaryota</taxon>
        <taxon>Fungi</taxon>
        <taxon>Dikarya</taxon>
        <taxon>Ascomycota</taxon>
        <taxon>Pezizomycotina</taxon>
        <taxon>Eurotiomycetes</taxon>
        <taxon>Eurotiomycetidae</taxon>
        <taxon>Eurotiales</taxon>
        <taxon>Aspergillaceae</taxon>
        <taxon>Aspergillus</taxon>
        <taxon>Aspergillus subgen. Circumdati</taxon>
    </lineage>
</organism>